<accession>A0A2N7LBP5</accession>
<organism evidence="1 2">
    <name type="scientific">Enterovibrio norvegicus</name>
    <dbReference type="NCBI Taxonomy" id="188144"/>
    <lineage>
        <taxon>Bacteria</taxon>
        <taxon>Pseudomonadati</taxon>
        <taxon>Pseudomonadota</taxon>
        <taxon>Gammaproteobacteria</taxon>
        <taxon>Vibrionales</taxon>
        <taxon>Vibrionaceae</taxon>
        <taxon>Enterovibrio</taxon>
    </lineage>
</organism>
<gene>
    <name evidence="1" type="ORF">BCT23_14530</name>
</gene>
<comment type="caution">
    <text evidence="1">The sequence shown here is derived from an EMBL/GenBank/DDBJ whole genome shotgun (WGS) entry which is preliminary data.</text>
</comment>
<dbReference type="AlphaFoldDB" id="A0A2N7LBP5"/>
<protein>
    <submittedName>
        <fullName evidence="1">Uncharacterized protein</fullName>
    </submittedName>
</protein>
<proteinExistence type="predicted"/>
<name>A0A2N7LBP5_9GAMM</name>
<evidence type="ECO:0000313" key="2">
    <source>
        <dbReference type="Proteomes" id="UP000235387"/>
    </source>
</evidence>
<dbReference type="RefSeq" id="WP_102259879.1">
    <property type="nucleotide sequence ID" value="NZ_JAJGZH010000015.1"/>
</dbReference>
<sequence>MRNQIPCPDCHVSIHFDLNLLLAGRAFSCPRCRASISLHPASQPQLSKAVDGFAELQKLNDKANAASANALGEQ</sequence>
<evidence type="ECO:0000313" key="1">
    <source>
        <dbReference type="EMBL" id="PMN92690.1"/>
    </source>
</evidence>
<dbReference type="Proteomes" id="UP000235387">
    <property type="component" value="Unassembled WGS sequence"/>
</dbReference>
<dbReference type="EMBL" id="MDAL01000017">
    <property type="protein sequence ID" value="PMN92690.1"/>
    <property type="molecule type" value="Genomic_DNA"/>
</dbReference>
<reference evidence="2" key="1">
    <citation type="submission" date="2016-07" db="EMBL/GenBank/DDBJ databases">
        <title>Nontailed viruses are major unrecognized killers of bacteria in the ocean.</title>
        <authorList>
            <person name="Kauffman K."/>
            <person name="Hussain F."/>
            <person name="Yang J."/>
            <person name="Arevalo P."/>
            <person name="Brown J."/>
            <person name="Cutler M."/>
            <person name="Kelly L."/>
            <person name="Polz M.F."/>
        </authorList>
    </citation>
    <scope>NUCLEOTIDE SEQUENCE [LARGE SCALE GENOMIC DNA]</scope>
    <source>
        <strain evidence="2">10N.261.45.A10</strain>
    </source>
</reference>